<evidence type="ECO:0000313" key="2">
    <source>
        <dbReference type="Proteomes" id="UP000185769"/>
    </source>
</evidence>
<comment type="caution">
    <text evidence="1">The sequence shown here is derived from an EMBL/GenBank/DDBJ whole genome shotgun (WGS) entry which is preliminary data.</text>
</comment>
<evidence type="ECO:0008006" key="3">
    <source>
        <dbReference type="Google" id="ProtNLM"/>
    </source>
</evidence>
<organism evidence="1 2">
    <name type="scientific">Candidatus Nomurabacteria bacterium CG1_02_31_12</name>
    <dbReference type="NCBI Taxonomy" id="1805280"/>
    <lineage>
        <taxon>Bacteria</taxon>
        <taxon>Candidatus Nomuraibacteriota</taxon>
    </lineage>
</organism>
<dbReference type="STRING" id="1805280.AUJ22_00560"/>
<evidence type="ECO:0000313" key="1">
    <source>
        <dbReference type="EMBL" id="OIO29904.1"/>
    </source>
</evidence>
<proteinExistence type="predicted"/>
<dbReference type="EMBL" id="MNVM01000008">
    <property type="protein sequence ID" value="OIO29904.1"/>
    <property type="molecule type" value="Genomic_DNA"/>
</dbReference>
<reference evidence="1 2" key="1">
    <citation type="journal article" date="2016" name="Environ. Microbiol.">
        <title>Genomic resolution of a cold subsurface aquifer community provides metabolic insights for novel microbes adapted to high CO concentrations.</title>
        <authorList>
            <person name="Probst A.J."/>
            <person name="Castelle C.J."/>
            <person name="Singh A."/>
            <person name="Brown C.T."/>
            <person name="Anantharaman K."/>
            <person name="Sharon I."/>
            <person name="Hug L.A."/>
            <person name="Burstein D."/>
            <person name="Emerson J.B."/>
            <person name="Thomas B.C."/>
            <person name="Banfield J.F."/>
        </authorList>
    </citation>
    <scope>NUCLEOTIDE SEQUENCE [LARGE SCALE GENOMIC DNA]</scope>
    <source>
        <strain evidence="1">CG1_02_31_12</strain>
    </source>
</reference>
<gene>
    <name evidence="1" type="ORF">AUJ22_00560</name>
</gene>
<dbReference type="AlphaFoldDB" id="A0A1J4V1T3"/>
<sequence>MLQCDITPEEFEKLSISEKVSAIPLLRQISNTIKNKFNNPNEIPNNYKNGQQPFLSADWVLWKIRWAVDNQGPRYGLRVMYAINGKHIVFSTIKHKKEVKDTESEFQKETVERLSTFFAVNKSD</sequence>
<accession>A0A1J4V1T3</accession>
<name>A0A1J4V1T3_9BACT</name>
<dbReference type="Proteomes" id="UP000185769">
    <property type="component" value="Unassembled WGS sequence"/>
</dbReference>
<protein>
    <recommendedName>
        <fullName evidence="3">Addiction module toxin RelE</fullName>
    </recommendedName>
</protein>